<dbReference type="EMBL" id="CP040915">
    <property type="protein sequence ID" value="QDC25543.1"/>
    <property type="molecule type" value="Genomic_DNA"/>
</dbReference>
<sequence length="201" mass="21752">MTAPTPSAAAGAWQSPPSVAAWRHNDAREGFEVTFFRRHGSGWRLQGSTAAVEAGQAWIVEYTIEVDAGWRTLHARVTSRSVAGLFHVELEGDAHGSWRVDGRPAPRLQGCLDVDLEASAMTNSLPVHRLPLAPGEPAAAPAAYVRADGLAVERLEQTYERLPGGERRFAYAAPTFDTAHELRFDGAGLVVDYPGLAVRVR</sequence>
<accession>A0A5B8C4N6</accession>
<organism evidence="1 2">
    <name type="scientific">Georgenia yuyongxinii</name>
    <dbReference type="NCBI Taxonomy" id="2589797"/>
    <lineage>
        <taxon>Bacteria</taxon>
        <taxon>Bacillati</taxon>
        <taxon>Actinomycetota</taxon>
        <taxon>Actinomycetes</taxon>
        <taxon>Micrococcales</taxon>
        <taxon>Bogoriellaceae</taxon>
        <taxon>Georgenia</taxon>
    </lineage>
</organism>
<dbReference type="OrthoDB" id="7347529at2"/>
<gene>
    <name evidence="1" type="ORF">FE374_13830</name>
</gene>
<name>A0A5B8C4N6_9MICO</name>
<proteinExistence type="predicted"/>
<protein>
    <recommendedName>
        <fullName evidence="3">Glycolipid-binding domain-containing protein</fullName>
    </recommendedName>
</protein>
<dbReference type="KEGG" id="gyu:FE374_13830"/>
<dbReference type="Proteomes" id="UP000314616">
    <property type="component" value="Chromosome"/>
</dbReference>
<dbReference type="AlphaFoldDB" id="A0A5B8C4N6"/>
<dbReference type="Pfam" id="PF06475">
    <property type="entry name" value="Glycolipid_bind"/>
    <property type="match status" value="1"/>
</dbReference>
<reference evidence="1 2" key="1">
    <citation type="submission" date="2019-05" db="EMBL/GenBank/DDBJ databases">
        <title>Georgenia *** sp. nov., and Georgenia *** sp. nov., isolated from the intestinal contents of plateau pika (Ochotona curzoniae) in the Qinghai-Tibet plateau of China.</title>
        <authorList>
            <person name="Tian Z."/>
        </authorList>
    </citation>
    <scope>NUCLEOTIDE SEQUENCE [LARGE SCALE GENOMIC DNA]</scope>
    <source>
        <strain evidence="1 2">Z443</strain>
    </source>
</reference>
<dbReference type="InterPro" id="IPR009467">
    <property type="entry name" value="Glycolipid-bd_prot_put"/>
</dbReference>
<evidence type="ECO:0000313" key="2">
    <source>
        <dbReference type="Proteomes" id="UP000314616"/>
    </source>
</evidence>
<dbReference type="SUPFAM" id="SSF159275">
    <property type="entry name" value="PA1994-like"/>
    <property type="match status" value="1"/>
</dbReference>
<evidence type="ECO:0000313" key="1">
    <source>
        <dbReference type="EMBL" id="QDC25543.1"/>
    </source>
</evidence>
<evidence type="ECO:0008006" key="3">
    <source>
        <dbReference type="Google" id="ProtNLM"/>
    </source>
</evidence>